<dbReference type="GO" id="GO:0005125">
    <property type="term" value="F:cytokine activity"/>
    <property type="evidence" value="ECO:0007669"/>
    <property type="project" value="InterPro"/>
</dbReference>
<dbReference type="InterPro" id="IPR040117">
    <property type="entry name" value="GCSF/MGF"/>
</dbReference>
<dbReference type="AlphaFoldDB" id="A0A834FJ90"/>
<reference evidence="1" key="1">
    <citation type="journal article" name="BMC Genomics">
        <title>Long-read sequencing and de novo genome assembly of marine medaka (Oryzias melastigma).</title>
        <authorList>
            <person name="Liang P."/>
            <person name="Saqib H.S.A."/>
            <person name="Ni X."/>
            <person name="Shen Y."/>
        </authorList>
    </citation>
    <scope>NUCLEOTIDE SEQUENCE</scope>
    <source>
        <strain evidence="1">Bigg-433</strain>
    </source>
</reference>
<evidence type="ECO:0008006" key="3">
    <source>
        <dbReference type="Google" id="ProtNLM"/>
    </source>
</evidence>
<organism evidence="1 2">
    <name type="scientific">Oryzias melastigma</name>
    <name type="common">Marine medaka</name>
    <dbReference type="NCBI Taxonomy" id="30732"/>
    <lineage>
        <taxon>Eukaryota</taxon>
        <taxon>Metazoa</taxon>
        <taxon>Chordata</taxon>
        <taxon>Craniata</taxon>
        <taxon>Vertebrata</taxon>
        <taxon>Euteleostomi</taxon>
        <taxon>Actinopterygii</taxon>
        <taxon>Neopterygii</taxon>
        <taxon>Teleostei</taxon>
        <taxon>Neoteleostei</taxon>
        <taxon>Acanthomorphata</taxon>
        <taxon>Ovalentaria</taxon>
        <taxon>Atherinomorphae</taxon>
        <taxon>Beloniformes</taxon>
        <taxon>Adrianichthyidae</taxon>
        <taxon>Oryziinae</taxon>
        <taxon>Oryzias</taxon>
    </lineage>
</organism>
<dbReference type="InterPro" id="IPR009079">
    <property type="entry name" value="4_helix_cytokine-like_core"/>
</dbReference>
<proteinExistence type="predicted"/>
<evidence type="ECO:0000313" key="2">
    <source>
        <dbReference type="Proteomes" id="UP000646548"/>
    </source>
</evidence>
<protein>
    <recommendedName>
        <fullName evidence="3">Granulocyte colony-stimulating factor</fullName>
    </recommendedName>
</protein>
<dbReference type="SUPFAM" id="SSF47266">
    <property type="entry name" value="4-helical cytokines"/>
    <property type="match status" value="1"/>
</dbReference>
<gene>
    <name evidence="1" type="ORF">FQA47_004355</name>
</gene>
<comment type="caution">
    <text evidence="1">The sequence shown here is derived from an EMBL/GenBank/DDBJ whole genome shotgun (WGS) entry which is preliminary data.</text>
</comment>
<evidence type="ECO:0000313" key="1">
    <source>
        <dbReference type="EMBL" id="KAF6734955.1"/>
    </source>
</evidence>
<dbReference type="GO" id="GO:0045639">
    <property type="term" value="P:positive regulation of myeloid cell differentiation"/>
    <property type="evidence" value="ECO:0007669"/>
    <property type="project" value="InterPro"/>
</dbReference>
<dbReference type="PANTHER" id="PTHR10511">
    <property type="entry name" value="GRANULOCYTE COLONY-STIMULATING FACTOR"/>
    <property type="match status" value="1"/>
</dbReference>
<sequence length="294" mass="32339">MPALLQLPQNQERSKPSEPSGLVLRFCSVTLHKRNFPPRIHQELTGNRKRRKTPRTRARARWAPIKAAVRPRWKPNEKLRSRTDTHTRTALTDMNGSTALILLRGFLFAAAVTAAPGAPPSFREAVEGARTLVGKILEGVPPAYSAAVSAQGFTLDPPVQNLNLHLLTLSLHIPAPPVLKPVSENFPLDTCVSRMAGGVQLHQNLLAVLSGRLSGLEELKADLRDLLAHIMKLKEAALIRGDASEQNRGSDLEARLTDSYTVQVAAHAVLTQLRSFCHDLSRSFRALAAYRPHL</sequence>
<name>A0A834FJ90_ORYME</name>
<dbReference type="EMBL" id="WKFB01000123">
    <property type="protein sequence ID" value="KAF6734955.1"/>
    <property type="molecule type" value="Genomic_DNA"/>
</dbReference>
<dbReference type="Proteomes" id="UP000646548">
    <property type="component" value="Unassembled WGS sequence"/>
</dbReference>
<accession>A0A834FJ90</accession>
<dbReference type="Gene3D" id="1.20.1250.10">
    <property type="match status" value="1"/>
</dbReference>
<dbReference type="PANTHER" id="PTHR10511:SF2">
    <property type="entry name" value="GRANULOCYTE COLONY-STIMULATING FACTOR"/>
    <property type="match status" value="1"/>
</dbReference>